<dbReference type="Pfam" id="PF08240">
    <property type="entry name" value="ADH_N"/>
    <property type="match status" value="1"/>
</dbReference>
<reference evidence="3" key="1">
    <citation type="journal article" date="2019" name="Int. J. Syst. Evol. Microbiol.">
        <title>The Global Catalogue of Microorganisms (GCM) 10K type strain sequencing project: providing services to taxonomists for standard genome sequencing and annotation.</title>
        <authorList>
            <consortium name="The Broad Institute Genomics Platform"/>
            <consortium name="The Broad Institute Genome Sequencing Center for Infectious Disease"/>
            <person name="Wu L."/>
            <person name="Ma J."/>
        </authorList>
    </citation>
    <scope>NUCLEOTIDE SEQUENCE [LARGE SCALE GENOMIC DNA]</scope>
    <source>
        <strain evidence="3">PCU 266</strain>
    </source>
</reference>
<dbReference type="InterPro" id="IPR020843">
    <property type="entry name" value="ER"/>
</dbReference>
<dbReference type="SMART" id="SM00829">
    <property type="entry name" value="PKS_ER"/>
    <property type="match status" value="1"/>
</dbReference>
<evidence type="ECO:0000313" key="3">
    <source>
        <dbReference type="Proteomes" id="UP001596160"/>
    </source>
</evidence>
<dbReference type="PANTHER" id="PTHR43677:SF4">
    <property type="entry name" value="QUINONE OXIDOREDUCTASE-LIKE PROTEIN 2"/>
    <property type="match status" value="1"/>
</dbReference>
<dbReference type="EMBL" id="JBHSKP010000005">
    <property type="protein sequence ID" value="MFC5152074.1"/>
    <property type="molecule type" value="Genomic_DNA"/>
</dbReference>
<evidence type="ECO:0000313" key="2">
    <source>
        <dbReference type="EMBL" id="MFC5152074.1"/>
    </source>
</evidence>
<dbReference type="PANTHER" id="PTHR43677">
    <property type="entry name" value="SHORT-CHAIN DEHYDROGENASE/REDUCTASE"/>
    <property type="match status" value="1"/>
</dbReference>
<gene>
    <name evidence="2" type="ORF">ACFPRH_10045</name>
</gene>
<name>A0ABW0AEL9_9ACTN</name>
<dbReference type="Pfam" id="PF13602">
    <property type="entry name" value="ADH_zinc_N_2"/>
    <property type="match status" value="1"/>
</dbReference>
<dbReference type="Gene3D" id="3.90.180.10">
    <property type="entry name" value="Medium-chain alcohol dehydrogenases, catalytic domain"/>
    <property type="match status" value="1"/>
</dbReference>
<sequence length="304" mass="31652">MLAIRFDRFGGPEVLNPVEVPAPIPGPGEVLISVEAAGVNFSDTHLTDGSYLGADRLPHIPGSEVVGRTPDGRRVLARVSNGYAEFAVAKESHVFDLPPDLDAGRALALMTQGLTAWHLLRTAARLSPGETVVVHSAAGGVGSLAVQLAGEFGAGRVLAQASTPEKERLALSLGADGIVAYPLGEPADIVLDAVGGPLFDRALDSLAPLGRLVTYGNAARTPFTPVDPVRLRATGTSVIGFWLRPALAAPGALGTPLKALLGLVAQGRLRPIAHRVYPLVDARRAHEDLLARETVGKLTLTVSP</sequence>
<dbReference type="RefSeq" id="WP_344477816.1">
    <property type="nucleotide sequence ID" value="NZ_BAAASB010000008.1"/>
</dbReference>
<dbReference type="InterPro" id="IPR013154">
    <property type="entry name" value="ADH-like_N"/>
</dbReference>
<dbReference type="Gene3D" id="3.40.50.720">
    <property type="entry name" value="NAD(P)-binding Rossmann-like Domain"/>
    <property type="match status" value="1"/>
</dbReference>
<proteinExistence type="predicted"/>
<dbReference type="SUPFAM" id="SSF51735">
    <property type="entry name" value="NAD(P)-binding Rossmann-fold domains"/>
    <property type="match status" value="1"/>
</dbReference>
<dbReference type="InterPro" id="IPR011032">
    <property type="entry name" value="GroES-like_sf"/>
</dbReference>
<dbReference type="Proteomes" id="UP001596160">
    <property type="component" value="Unassembled WGS sequence"/>
</dbReference>
<accession>A0ABW0AEL9</accession>
<protein>
    <submittedName>
        <fullName evidence="2">Zinc-binding alcohol dehydrogenase family protein</fullName>
    </submittedName>
</protein>
<organism evidence="2 3">
    <name type="scientific">Streptomyces amakusaensis</name>
    <dbReference type="NCBI Taxonomy" id="67271"/>
    <lineage>
        <taxon>Bacteria</taxon>
        <taxon>Bacillati</taxon>
        <taxon>Actinomycetota</taxon>
        <taxon>Actinomycetes</taxon>
        <taxon>Kitasatosporales</taxon>
        <taxon>Streptomycetaceae</taxon>
        <taxon>Streptomyces</taxon>
    </lineage>
</organism>
<dbReference type="InterPro" id="IPR051397">
    <property type="entry name" value="Zn-ADH-like_protein"/>
</dbReference>
<comment type="caution">
    <text evidence="2">The sequence shown here is derived from an EMBL/GenBank/DDBJ whole genome shotgun (WGS) entry which is preliminary data.</text>
</comment>
<keyword evidence="3" id="KW-1185">Reference proteome</keyword>
<dbReference type="SUPFAM" id="SSF50129">
    <property type="entry name" value="GroES-like"/>
    <property type="match status" value="1"/>
</dbReference>
<evidence type="ECO:0000259" key="1">
    <source>
        <dbReference type="SMART" id="SM00829"/>
    </source>
</evidence>
<dbReference type="InterPro" id="IPR036291">
    <property type="entry name" value="NAD(P)-bd_dom_sf"/>
</dbReference>
<feature type="domain" description="Enoyl reductase (ER)" evidence="1">
    <location>
        <begin position="10"/>
        <end position="300"/>
    </location>
</feature>